<keyword evidence="10" id="KW-1185">Reference proteome</keyword>
<keyword evidence="3 7" id="KW-0479">Metal-binding</keyword>
<dbReference type="PROSITE" id="PS00086">
    <property type="entry name" value="CYTOCHROME_P450"/>
    <property type="match status" value="1"/>
</dbReference>
<dbReference type="OrthoDB" id="1470350at2759"/>
<keyword evidence="6 8" id="KW-0503">Monooxygenase</keyword>
<proteinExistence type="inferred from homology"/>
<dbReference type="InterPro" id="IPR017972">
    <property type="entry name" value="Cyt_P450_CS"/>
</dbReference>
<dbReference type="EMBL" id="ML996583">
    <property type="protein sequence ID" value="KAF2753809.1"/>
    <property type="molecule type" value="Genomic_DNA"/>
</dbReference>
<evidence type="ECO:0000256" key="4">
    <source>
        <dbReference type="ARBA" id="ARBA00023002"/>
    </source>
</evidence>
<reference evidence="9" key="1">
    <citation type="journal article" date="2020" name="Stud. Mycol.">
        <title>101 Dothideomycetes genomes: a test case for predicting lifestyles and emergence of pathogens.</title>
        <authorList>
            <person name="Haridas S."/>
            <person name="Albert R."/>
            <person name="Binder M."/>
            <person name="Bloem J."/>
            <person name="Labutti K."/>
            <person name="Salamov A."/>
            <person name="Andreopoulos B."/>
            <person name="Baker S."/>
            <person name="Barry K."/>
            <person name="Bills G."/>
            <person name="Bluhm B."/>
            <person name="Cannon C."/>
            <person name="Castanera R."/>
            <person name="Culley D."/>
            <person name="Daum C."/>
            <person name="Ezra D."/>
            <person name="Gonzalez J."/>
            <person name="Henrissat B."/>
            <person name="Kuo A."/>
            <person name="Liang C."/>
            <person name="Lipzen A."/>
            <person name="Lutzoni F."/>
            <person name="Magnuson J."/>
            <person name="Mondo S."/>
            <person name="Nolan M."/>
            <person name="Ohm R."/>
            <person name="Pangilinan J."/>
            <person name="Park H.-J."/>
            <person name="Ramirez L."/>
            <person name="Alfaro M."/>
            <person name="Sun H."/>
            <person name="Tritt A."/>
            <person name="Yoshinaga Y."/>
            <person name="Zwiers L.-H."/>
            <person name="Turgeon B."/>
            <person name="Goodwin S."/>
            <person name="Spatafora J."/>
            <person name="Crous P."/>
            <person name="Grigoriev I."/>
        </authorList>
    </citation>
    <scope>NUCLEOTIDE SEQUENCE</scope>
    <source>
        <strain evidence="9">CBS 121739</strain>
    </source>
</reference>
<dbReference type="InterPro" id="IPR001128">
    <property type="entry name" value="Cyt_P450"/>
</dbReference>
<evidence type="ECO:0000256" key="6">
    <source>
        <dbReference type="ARBA" id="ARBA00023033"/>
    </source>
</evidence>
<evidence type="ECO:0000256" key="8">
    <source>
        <dbReference type="RuleBase" id="RU000461"/>
    </source>
</evidence>
<name>A0A6A6VVB5_9PEZI</name>
<evidence type="ECO:0000313" key="10">
    <source>
        <dbReference type="Proteomes" id="UP000799437"/>
    </source>
</evidence>
<dbReference type="GO" id="GO:0016705">
    <property type="term" value="F:oxidoreductase activity, acting on paired donors, with incorporation or reduction of molecular oxygen"/>
    <property type="evidence" value="ECO:0007669"/>
    <property type="project" value="InterPro"/>
</dbReference>
<dbReference type="PANTHER" id="PTHR24287">
    <property type="entry name" value="P450, PUTATIVE (EUROFUNG)-RELATED"/>
    <property type="match status" value="1"/>
</dbReference>
<dbReference type="AlphaFoldDB" id="A0A6A6VVB5"/>
<keyword evidence="5 7" id="KW-0408">Iron</keyword>
<dbReference type="GeneID" id="54489612"/>
<dbReference type="InterPro" id="IPR047146">
    <property type="entry name" value="Cyt_P450_E_CYP52_fungi"/>
</dbReference>
<gene>
    <name evidence="9" type="ORF">EJ05DRAFT_514736</name>
</gene>
<comment type="cofactor">
    <cofactor evidence="1 7">
        <name>heme</name>
        <dbReference type="ChEBI" id="CHEBI:30413"/>
    </cofactor>
</comment>
<comment type="similarity">
    <text evidence="2 8">Belongs to the cytochrome P450 family.</text>
</comment>
<feature type="binding site" description="axial binding residue" evidence="7">
    <location>
        <position position="459"/>
    </location>
    <ligand>
        <name>heme</name>
        <dbReference type="ChEBI" id="CHEBI:30413"/>
    </ligand>
    <ligandPart>
        <name>Fe</name>
        <dbReference type="ChEBI" id="CHEBI:18248"/>
    </ligandPart>
</feature>
<protein>
    <submittedName>
        <fullName evidence="9">Cytochrome P450</fullName>
    </submittedName>
</protein>
<dbReference type="GO" id="GO:0020037">
    <property type="term" value="F:heme binding"/>
    <property type="evidence" value="ECO:0007669"/>
    <property type="project" value="InterPro"/>
</dbReference>
<dbReference type="InterPro" id="IPR036396">
    <property type="entry name" value="Cyt_P450_sf"/>
</dbReference>
<keyword evidence="7 8" id="KW-0349">Heme</keyword>
<dbReference type="PRINTS" id="PR00463">
    <property type="entry name" value="EP450I"/>
</dbReference>
<dbReference type="Gene3D" id="1.10.630.10">
    <property type="entry name" value="Cytochrome P450"/>
    <property type="match status" value="1"/>
</dbReference>
<evidence type="ECO:0000256" key="3">
    <source>
        <dbReference type="ARBA" id="ARBA00022723"/>
    </source>
</evidence>
<dbReference type="PRINTS" id="PR00385">
    <property type="entry name" value="P450"/>
</dbReference>
<dbReference type="GO" id="GO:0005506">
    <property type="term" value="F:iron ion binding"/>
    <property type="evidence" value="ECO:0007669"/>
    <property type="project" value="InterPro"/>
</dbReference>
<dbReference type="GO" id="GO:0004497">
    <property type="term" value="F:monooxygenase activity"/>
    <property type="evidence" value="ECO:0007669"/>
    <property type="project" value="UniProtKB-KW"/>
</dbReference>
<evidence type="ECO:0000256" key="2">
    <source>
        <dbReference type="ARBA" id="ARBA00010617"/>
    </source>
</evidence>
<evidence type="ECO:0000256" key="1">
    <source>
        <dbReference type="ARBA" id="ARBA00001971"/>
    </source>
</evidence>
<evidence type="ECO:0000256" key="5">
    <source>
        <dbReference type="ARBA" id="ARBA00023004"/>
    </source>
</evidence>
<organism evidence="9 10">
    <name type="scientific">Pseudovirgaria hyperparasitica</name>
    <dbReference type="NCBI Taxonomy" id="470096"/>
    <lineage>
        <taxon>Eukaryota</taxon>
        <taxon>Fungi</taxon>
        <taxon>Dikarya</taxon>
        <taxon>Ascomycota</taxon>
        <taxon>Pezizomycotina</taxon>
        <taxon>Dothideomycetes</taxon>
        <taxon>Dothideomycetes incertae sedis</taxon>
        <taxon>Acrospermales</taxon>
        <taxon>Acrospermaceae</taxon>
        <taxon>Pseudovirgaria</taxon>
    </lineage>
</organism>
<accession>A0A6A6VVB5</accession>
<dbReference type="InterPro" id="IPR002401">
    <property type="entry name" value="Cyt_P450_E_grp-I"/>
</dbReference>
<dbReference type="RefSeq" id="XP_033596260.1">
    <property type="nucleotide sequence ID" value="XM_033748558.1"/>
</dbReference>
<dbReference type="Proteomes" id="UP000799437">
    <property type="component" value="Unassembled WGS sequence"/>
</dbReference>
<evidence type="ECO:0000256" key="7">
    <source>
        <dbReference type="PIRSR" id="PIRSR602401-1"/>
    </source>
</evidence>
<keyword evidence="4 8" id="KW-0560">Oxidoreductase</keyword>
<dbReference type="CDD" id="cd11063">
    <property type="entry name" value="CYP52"/>
    <property type="match status" value="1"/>
</dbReference>
<dbReference type="SUPFAM" id="SSF48264">
    <property type="entry name" value="Cytochrome P450"/>
    <property type="match status" value="1"/>
</dbReference>
<dbReference type="Pfam" id="PF00067">
    <property type="entry name" value="p450"/>
    <property type="match status" value="1"/>
</dbReference>
<evidence type="ECO:0000313" key="9">
    <source>
        <dbReference type="EMBL" id="KAF2753809.1"/>
    </source>
</evidence>
<sequence>MANSIYEYLSKAPLWLLVVVALVLARHLSQVYARYRIRQLGFQAPRRVSYFPFSLDFVVQGVRHAIKHENLAMWNRIMREYGNPKNPWTVEANAAGQRVILTADPDNVKAILATQFSDYGKGKTFNEEWHPFLGDSIFTTDHGQWHQSRQLIRPQFVKDRLSDIHVFEKHFQALLPHLGGQGQKIDIADLFFRFTLDAATDFLLGHSVDSLDNAQTRFSTAFAEVQRIQSLISRMGPINWMMPRKAYNEHLRTLNEFVNPFIERTLRLSPQEIEEKGKSDDGYTFLHALAGHTRDRKVLRDQLIAVLLAGRDTTACTLSWLFYELSNSPATVAKLRAEIKDVVGFSATPTYANLKSMKYLQYTLNETLRLYPVVPYNVRVALKDTTLPSGGGPTGTSPIGVLAGTPVGYSTLVMQRRPDIYPPTSPDFAPPESFSPDRWAKWTPKSWSYIPFNGGPRICIGQQFALTEMGYTVVRILQRVQRVQNLGTGVPKLKAEIVLQPEGGIQVGLWEGEGDGDGEGVGEKSG</sequence>
<dbReference type="PANTHER" id="PTHR24287:SF5">
    <property type="entry name" value="P450, PUTATIVE (EUROFUNG)-RELATED"/>
    <property type="match status" value="1"/>
</dbReference>